<dbReference type="AlphaFoldDB" id="A0AAN8TQ59"/>
<proteinExistence type="predicted"/>
<evidence type="ECO:0000313" key="1">
    <source>
        <dbReference type="EMBL" id="KAK6791175.1"/>
    </source>
</evidence>
<organism evidence="1 2">
    <name type="scientific">Solanum bulbocastanum</name>
    <name type="common">Wild potato</name>
    <dbReference type="NCBI Taxonomy" id="147425"/>
    <lineage>
        <taxon>Eukaryota</taxon>
        <taxon>Viridiplantae</taxon>
        <taxon>Streptophyta</taxon>
        <taxon>Embryophyta</taxon>
        <taxon>Tracheophyta</taxon>
        <taxon>Spermatophyta</taxon>
        <taxon>Magnoliopsida</taxon>
        <taxon>eudicotyledons</taxon>
        <taxon>Gunneridae</taxon>
        <taxon>Pentapetalae</taxon>
        <taxon>asterids</taxon>
        <taxon>lamiids</taxon>
        <taxon>Solanales</taxon>
        <taxon>Solanaceae</taxon>
        <taxon>Solanoideae</taxon>
        <taxon>Solaneae</taxon>
        <taxon>Solanum</taxon>
    </lineage>
</organism>
<gene>
    <name evidence="1" type="ORF">RDI58_010256</name>
</gene>
<dbReference type="Proteomes" id="UP001371456">
    <property type="component" value="Unassembled WGS sequence"/>
</dbReference>
<sequence length="46" mass="5596">MVDNNFIESFNSWILVLRSKPILKMLEEIRDKVMNRLRMKEKKAET</sequence>
<name>A0AAN8TQ59_SOLBU</name>
<evidence type="ECO:0000313" key="2">
    <source>
        <dbReference type="Proteomes" id="UP001371456"/>
    </source>
</evidence>
<dbReference type="EMBL" id="JBANQN010000004">
    <property type="protein sequence ID" value="KAK6791175.1"/>
    <property type="molecule type" value="Genomic_DNA"/>
</dbReference>
<reference evidence="1 2" key="1">
    <citation type="submission" date="2024-02" db="EMBL/GenBank/DDBJ databases">
        <title>de novo genome assembly of Solanum bulbocastanum strain 11H21.</title>
        <authorList>
            <person name="Hosaka A.J."/>
        </authorList>
    </citation>
    <scope>NUCLEOTIDE SEQUENCE [LARGE SCALE GENOMIC DNA]</scope>
    <source>
        <tissue evidence="1">Young leaves</tissue>
    </source>
</reference>
<protein>
    <submittedName>
        <fullName evidence="1">Uncharacterized protein</fullName>
    </submittedName>
</protein>
<keyword evidence="2" id="KW-1185">Reference proteome</keyword>
<comment type="caution">
    <text evidence="1">The sequence shown here is derived from an EMBL/GenBank/DDBJ whole genome shotgun (WGS) entry which is preliminary data.</text>
</comment>
<accession>A0AAN8TQ59</accession>